<evidence type="ECO:0000256" key="1">
    <source>
        <dbReference type="ARBA" id="ARBA00022801"/>
    </source>
</evidence>
<dbReference type="Gene3D" id="3.40.50.850">
    <property type="entry name" value="Isochorismatase-like"/>
    <property type="match status" value="1"/>
</dbReference>
<dbReference type="PANTHER" id="PTHR43540:SF3">
    <property type="entry name" value="ENTEROBACTIN SYNTHASE COMPONENT B"/>
    <property type="match status" value="1"/>
</dbReference>
<dbReference type="Pfam" id="PF00857">
    <property type="entry name" value="Isochorismatase"/>
    <property type="match status" value="1"/>
</dbReference>
<evidence type="ECO:0000313" key="3">
    <source>
        <dbReference type="EMBL" id="KVK89350.1"/>
    </source>
</evidence>
<dbReference type="PANTHER" id="PTHR43540">
    <property type="entry name" value="PEROXYUREIDOACRYLATE/UREIDOACRYLATE AMIDOHYDROLASE-RELATED"/>
    <property type="match status" value="1"/>
</dbReference>
<accession>A0A104A090</accession>
<evidence type="ECO:0000313" key="4">
    <source>
        <dbReference type="Proteomes" id="UP000069001"/>
    </source>
</evidence>
<dbReference type="PIRSF" id="PIRSF001111">
    <property type="entry name" value="Isochorismatase"/>
    <property type="match status" value="1"/>
</dbReference>
<comment type="caution">
    <text evidence="3">The sequence shown here is derived from an EMBL/GenBank/DDBJ whole genome shotgun (WGS) entry which is preliminary data.</text>
</comment>
<dbReference type="GO" id="GO:0008908">
    <property type="term" value="F:isochorismatase activity"/>
    <property type="evidence" value="ECO:0007669"/>
    <property type="project" value="InterPro"/>
</dbReference>
<evidence type="ECO:0000259" key="2">
    <source>
        <dbReference type="Pfam" id="PF00857"/>
    </source>
</evidence>
<dbReference type="InterPro" id="IPR050272">
    <property type="entry name" value="Isochorismatase-like_hydrls"/>
</dbReference>
<dbReference type="InterPro" id="IPR000868">
    <property type="entry name" value="Isochorismatase-like_dom"/>
</dbReference>
<sequence>MAGIPSIQPYALPDSSSLPENVVSWRVDPSRALLLIHDMQNYFLAPLPPTLRETLTTNVASLRKRCKQAGIPVAYTAHPGRMTEKERGLLRDFWGPGMETTPADRDVAEAVGPSPDDWMLTKWRYSAFFRTDLRERMRESGRDQLMLCGVYAHIGVMMSAVDAFTNDIQPFFVADGVADFSEDHHHQALEYVARRCGKVVSTEEALA</sequence>
<reference evidence="3 4" key="1">
    <citation type="submission" date="2015-11" db="EMBL/GenBank/DDBJ databases">
        <title>Expanding the genomic diversity of Burkholderia species for the development of highly accurate diagnostics.</title>
        <authorList>
            <person name="Sahl J."/>
            <person name="Keim P."/>
            <person name="Wagner D."/>
        </authorList>
    </citation>
    <scope>NUCLEOTIDE SEQUENCE [LARGE SCALE GENOMIC DNA]</scope>
    <source>
        <strain evidence="3 4">MSMB1302</strain>
    </source>
</reference>
<keyword evidence="1" id="KW-0378">Hydrolase</keyword>
<name>A0A104A090_BURCE</name>
<feature type="domain" description="Isochorismatase-like" evidence="2">
    <location>
        <begin position="33"/>
        <end position="204"/>
    </location>
</feature>
<organism evidence="3 4">
    <name type="scientific">Burkholderia cepacia</name>
    <name type="common">Pseudomonas cepacia</name>
    <dbReference type="NCBI Taxonomy" id="292"/>
    <lineage>
        <taxon>Bacteria</taxon>
        <taxon>Pseudomonadati</taxon>
        <taxon>Pseudomonadota</taxon>
        <taxon>Betaproteobacteria</taxon>
        <taxon>Burkholderiales</taxon>
        <taxon>Burkholderiaceae</taxon>
        <taxon>Burkholderia</taxon>
        <taxon>Burkholderia cepacia complex</taxon>
    </lineage>
</organism>
<dbReference type="EMBL" id="LOYH01000002">
    <property type="protein sequence ID" value="KVK89350.1"/>
    <property type="molecule type" value="Genomic_DNA"/>
</dbReference>
<dbReference type="InterPro" id="IPR036380">
    <property type="entry name" value="Isochorismatase-like_sf"/>
</dbReference>
<protein>
    <submittedName>
        <fullName evidence="3">Isochorismatase</fullName>
    </submittedName>
</protein>
<gene>
    <name evidence="3" type="ORF">WS90_36385</name>
</gene>
<dbReference type="RefSeq" id="WP_059727265.1">
    <property type="nucleotide sequence ID" value="NZ_LOYH01000002.1"/>
</dbReference>
<dbReference type="Proteomes" id="UP000069001">
    <property type="component" value="Unassembled WGS sequence"/>
</dbReference>
<dbReference type="AlphaFoldDB" id="A0A104A090"/>
<dbReference type="InterPro" id="IPR016291">
    <property type="entry name" value="Isochorismatase"/>
</dbReference>
<dbReference type="SUPFAM" id="SSF52499">
    <property type="entry name" value="Isochorismatase-like hydrolases"/>
    <property type="match status" value="1"/>
</dbReference>
<dbReference type="PRINTS" id="PR01398">
    <property type="entry name" value="ISCHRISMTASE"/>
</dbReference>
<proteinExistence type="predicted"/>